<dbReference type="RefSeq" id="WP_097126831.1">
    <property type="nucleotide sequence ID" value="NZ_OCNH01000002.1"/>
</dbReference>
<dbReference type="OrthoDB" id="955509at2"/>
<dbReference type="Proteomes" id="UP000219452">
    <property type="component" value="Unassembled WGS sequence"/>
</dbReference>
<dbReference type="Gene3D" id="2.30.110.20">
    <property type="entry name" value="Hcp1-like"/>
    <property type="match status" value="1"/>
</dbReference>
<accession>A0A286G484</accession>
<protein>
    <recommendedName>
        <fullName evidence="3">Type VI secretion system needle protein Hcp</fullName>
    </recommendedName>
</protein>
<gene>
    <name evidence="1" type="ORF">SAMN06269250_3277</name>
</gene>
<name>A0A286G484_9BACT</name>
<evidence type="ECO:0000313" key="1">
    <source>
        <dbReference type="EMBL" id="SOD90036.1"/>
    </source>
</evidence>
<evidence type="ECO:0000313" key="2">
    <source>
        <dbReference type="Proteomes" id="UP000219452"/>
    </source>
</evidence>
<reference evidence="2" key="1">
    <citation type="submission" date="2017-09" db="EMBL/GenBank/DDBJ databases">
        <authorList>
            <person name="Varghese N."/>
            <person name="Submissions S."/>
        </authorList>
    </citation>
    <scope>NUCLEOTIDE SEQUENCE [LARGE SCALE GENOMIC DNA]</scope>
    <source>
        <strain evidence="2">DSM 29961</strain>
    </source>
</reference>
<dbReference type="InterPro" id="IPR041408">
    <property type="entry name" value="Hcp_Tssd"/>
</dbReference>
<dbReference type="EMBL" id="OCNH01000002">
    <property type="protein sequence ID" value="SOD90036.1"/>
    <property type="molecule type" value="Genomic_DNA"/>
</dbReference>
<dbReference type="AlphaFoldDB" id="A0A286G484"/>
<dbReference type="Pfam" id="PF17642">
    <property type="entry name" value="TssD"/>
    <property type="match status" value="1"/>
</dbReference>
<keyword evidence="2" id="KW-1185">Reference proteome</keyword>
<sequence>MSGYTGKLKIKEKEEYDVLDFSFSFSRGTDHKGRPSTRVTFGQMSMTIELANNSKLAATMINGQNVAIEKGTLIFTQAGEDPTMRTVIFKKGFITSYSESFSSFYGDTFSCHITITAAHVSINDIVKYNAEWPKADGENEEDEKG</sequence>
<dbReference type="GO" id="GO:0033104">
    <property type="term" value="C:type VI protein secretion system complex"/>
    <property type="evidence" value="ECO:0007669"/>
    <property type="project" value="InterPro"/>
</dbReference>
<dbReference type="InterPro" id="IPR036624">
    <property type="entry name" value="Hcp1-lik_sf"/>
</dbReference>
<evidence type="ECO:0008006" key="3">
    <source>
        <dbReference type="Google" id="ProtNLM"/>
    </source>
</evidence>
<organism evidence="1 2">
    <name type="scientific">Spirosoma fluviale</name>
    <dbReference type="NCBI Taxonomy" id="1597977"/>
    <lineage>
        <taxon>Bacteria</taxon>
        <taxon>Pseudomonadati</taxon>
        <taxon>Bacteroidota</taxon>
        <taxon>Cytophagia</taxon>
        <taxon>Cytophagales</taxon>
        <taxon>Cytophagaceae</taxon>
        <taxon>Spirosoma</taxon>
    </lineage>
</organism>
<proteinExistence type="predicted"/>